<dbReference type="Gene3D" id="3.40.1260.10">
    <property type="entry name" value="DsrEFH-like"/>
    <property type="match status" value="1"/>
</dbReference>
<evidence type="ECO:0000313" key="1">
    <source>
        <dbReference type="EMBL" id="HDM90894.1"/>
    </source>
</evidence>
<dbReference type="Proteomes" id="UP000885931">
    <property type="component" value="Unassembled WGS sequence"/>
</dbReference>
<sequence>MGNGDGKKKIAMVVSECSFDKALMPLFLGSSGRALDAEVHIFFTFFGLNLLKKGFKPKLKGLMRPFTGMMIRKMKKEKVPVFEELIDQCRELGVKFYACSTSMKLMNVKKEDLIEGCEVAGATTFLKIALEADVTLFI</sequence>
<dbReference type="InterPro" id="IPR027396">
    <property type="entry name" value="DsrEFH-like"/>
</dbReference>
<protein>
    <submittedName>
        <fullName evidence="1">Pyridine nucleotide-disulfide oxidoreductase</fullName>
    </submittedName>
</protein>
<comment type="caution">
    <text evidence="1">The sequence shown here is derived from an EMBL/GenBank/DDBJ whole genome shotgun (WGS) entry which is preliminary data.</text>
</comment>
<dbReference type="PANTHER" id="PTHR34655">
    <property type="entry name" value="CONSERVED WITHIN P. AEROPHILUM"/>
    <property type="match status" value="1"/>
</dbReference>
<accession>A0A7C1BF99</accession>
<dbReference type="EMBL" id="DRBW01000249">
    <property type="protein sequence ID" value="HDM90894.1"/>
    <property type="molecule type" value="Genomic_DNA"/>
</dbReference>
<dbReference type="PANTHER" id="PTHR34655:SF2">
    <property type="entry name" value="PEROXIREDOXIN FAMILY PROTEIN"/>
    <property type="match status" value="1"/>
</dbReference>
<name>A0A7C1BF99_UNCW3</name>
<organism evidence="1">
    <name type="scientific">candidate division WOR-3 bacterium</name>
    <dbReference type="NCBI Taxonomy" id="2052148"/>
    <lineage>
        <taxon>Bacteria</taxon>
        <taxon>Bacteria division WOR-3</taxon>
    </lineage>
</organism>
<dbReference type="AlphaFoldDB" id="A0A7C1BF99"/>
<proteinExistence type="predicted"/>
<reference evidence="1" key="1">
    <citation type="journal article" date="2020" name="mSystems">
        <title>Genome- and Community-Level Interaction Insights into Carbon Utilization and Element Cycling Functions of Hydrothermarchaeota in Hydrothermal Sediment.</title>
        <authorList>
            <person name="Zhou Z."/>
            <person name="Liu Y."/>
            <person name="Xu W."/>
            <person name="Pan J."/>
            <person name="Luo Z.H."/>
            <person name="Li M."/>
        </authorList>
    </citation>
    <scope>NUCLEOTIDE SEQUENCE [LARGE SCALE GENOMIC DNA]</scope>
    <source>
        <strain evidence="1">HyVt-237</strain>
    </source>
</reference>
<dbReference type="Pfam" id="PF13686">
    <property type="entry name" value="DrsE_2"/>
    <property type="match status" value="2"/>
</dbReference>
<dbReference type="SUPFAM" id="SSF75169">
    <property type="entry name" value="DsrEFH-like"/>
    <property type="match status" value="1"/>
</dbReference>
<dbReference type="InterPro" id="IPR032836">
    <property type="entry name" value="DsrE2-like"/>
</dbReference>
<gene>
    <name evidence="1" type="ORF">ENG67_06790</name>
</gene>